<name>A0A556MTM7_9SPHI</name>
<dbReference type="Pfam" id="PF00675">
    <property type="entry name" value="Peptidase_M16"/>
    <property type="match status" value="1"/>
</dbReference>
<dbReference type="InterPro" id="IPR011765">
    <property type="entry name" value="Pept_M16_N"/>
</dbReference>
<evidence type="ECO:0000313" key="10">
    <source>
        <dbReference type="Proteomes" id="UP000318733"/>
    </source>
</evidence>
<dbReference type="OrthoDB" id="9811314at2"/>
<dbReference type="Pfam" id="PF05193">
    <property type="entry name" value="Peptidase_M16_C"/>
    <property type="match status" value="2"/>
</dbReference>
<feature type="signal peptide" evidence="6">
    <location>
        <begin position="1"/>
        <end position="23"/>
    </location>
</feature>
<dbReference type="Proteomes" id="UP000318733">
    <property type="component" value="Unassembled WGS sequence"/>
</dbReference>
<keyword evidence="6" id="KW-0732">Signal</keyword>
<dbReference type="InterPro" id="IPR011249">
    <property type="entry name" value="Metalloenz_LuxS/M16"/>
</dbReference>
<dbReference type="PANTHER" id="PTHR43690">
    <property type="entry name" value="NARDILYSIN"/>
    <property type="match status" value="1"/>
</dbReference>
<accession>A0A556MTM7</accession>
<evidence type="ECO:0000256" key="6">
    <source>
        <dbReference type="SAM" id="SignalP"/>
    </source>
</evidence>
<evidence type="ECO:0000256" key="4">
    <source>
        <dbReference type="ARBA" id="ARBA00022833"/>
    </source>
</evidence>
<feature type="chain" id="PRO_5021994604" evidence="6">
    <location>
        <begin position="24"/>
        <end position="952"/>
    </location>
</feature>
<proteinExistence type="inferred from homology"/>
<dbReference type="GO" id="GO:0006508">
    <property type="term" value="P:proteolysis"/>
    <property type="evidence" value="ECO:0007669"/>
    <property type="project" value="UniProtKB-KW"/>
</dbReference>
<evidence type="ECO:0000259" key="7">
    <source>
        <dbReference type="Pfam" id="PF00675"/>
    </source>
</evidence>
<keyword evidence="5" id="KW-0482">Metalloprotease</keyword>
<evidence type="ECO:0000256" key="3">
    <source>
        <dbReference type="ARBA" id="ARBA00022801"/>
    </source>
</evidence>
<dbReference type="EMBL" id="VLPK01000001">
    <property type="protein sequence ID" value="TSJ43159.1"/>
    <property type="molecule type" value="Genomic_DNA"/>
</dbReference>
<keyword evidence="3" id="KW-0378">Hydrolase</keyword>
<evidence type="ECO:0000256" key="2">
    <source>
        <dbReference type="ARBA" id="ARBA00022670"/>
    </source>
</evidence>
<dbReference type="GO" id="GO:0046872">
    <property type="term" value="F:metal ion binding"/>
    <property type="evidence" value="ECO:0007669"/>
    <property type="project" value="InterPro"/>
</dbReference>
<evidence type="ECO:0000256" key="5">
    <source>
        <dbReference type="ARBA" id="ARBA00023049"/>
    </source>
</evidence>
<keyword evidence="4" id="KW-0862">Zinc</keyword>
<evidence type="ECO:0000313" key="9">
    <source>
        <dbReference type="EMBL" id="TSJ43159.1"/>
    </source>
</evidence>
<dbReference type="SUPFAM" id="SSF63411">
    <property type="entry name" value="LuxS/MPP-like metallohydrolase"/>
    <property type="match status" value="4"/>
</dbReference>
<dbReference type="Gene3D" id="3.30.830.10">
    <property type="entry name" value="Metalloenzyme, LuxS/M16 peptidase-like"/>
    <property type="match status" value="4"/>
</dbReference>
<dbReference type="InterPro" id="IPR050626">
    <property type="entry name" value="Peptidase_M16"/>
</dbReference>
<organism evidence="9 10">
    <name type="scientific">Mucilaginibacter corticis</name>
    <dbReference type="NCBI Taxonomy" id="2597670"/>
    <lineage>
        <taxon>Bacteria</taxon>
        <taxon>Pseudomonadati</taxon>
        <taxon>Bacteroidota</taxon>
        <taxon>Sphingobacteriia</taxon>
        <taxon>Sphingobacteriales</taxon>
        <taxon>Sphingobacteriaceae</taxon>
        <taxon>Mucilaginibacter</taxon>
    </lineage>
</organism>
<dbReference type="InterPro" id="IPR007863">
    <property type="entry name" value="Peptidase_M16_C"/>
</dbReference>
<protein>
    <submittedName>
        <fullName evidence="9">Insulinase family protein</fullName>
    </submittedName>
</protein>
<keyword evidence="2" id="KW-0645">Protease</keyword>
<gene>
    <name evidence="9" type="ORF">FO440_02915</name>
</gene>
<dbReference type="GO" id="GO:0008237">
    <property type="term" value="F:metallopeptidase activity"/>
    <property type="evidence" value="ECO:0007669"/>
    <property type="project" value="UniProtKB-KW"/>
</dbReference>
<feature type="domain" description="Peptidase M16 C-terminal" evidence="8">
    <location>
        <begin position="229"/>
        <end position="409"/>
    </location>
</feature>
<comment type="caution">
    <text evidence="9">The sequence shown here is derived from an EMBL/GenBank/DDBJ whole genome shotgun (WGS) entry which is preliminary data.</text>
</comment>
<evidence type="ECO:0000259" key="8">
    <source>
        <dbReference type="Pfam" id="PF05193"/>
    </source>
</evidence>
<keyword evidence="10" id="KW-1185">Reference proteome</keyword>
<sequence length="952" mass="104094">MNFKKTIFLWAVTALVTTGGAFAQVKKKTAAPAARKTAAGGKQQAKAAAPNVLTIDPNVKTGKLPNGLTYYIRANSQPKGKAQLVLVNKVGSVIETDAQRGLANFIQHMAFKGTRDFSKSQLNSYLTKLGNPFGPDTSAFTTYDETVYQIAVPADAKELNNGFNLLANWAARITFDPAAVNTEKDLLAAKAAAGGTADDRLQLQTLPVVLNSQYGNRLPIGTESAIKTFTAATAKGFYTEWYRPDLQAIVAVGDFDPKQVEEMIRNNFGTLKNPVPEKPLPQYTTPATPGTTVKVVTEKGFPYTLFQIIVKHPQTIVKTPSDILQSIRINIFNQIIGARITDLTKIPSAPITYGQSSYTEFTGKQDVFSTVAATNGPQGLEAAVKAVTSELERARKFGFTITELERAKQSALERMSGEYSAKNNIPSGNFAGAYEHNFLTKQAIPGIDYEYNYYVNNIGKISVEEMNALAARLITDQNRVILLEAPDAEKDKLPSEQTLLKWMTEASNGLTAYVDESETPFMATRPKSGQVAALKTDSVIGVANVTLNNGVKVILKPTRFAQNQILISAYSPGGTSLASDQDFVSANFAAQVIGNSGVGSFNQTQVVKMMRDKSFSITPYIGDVTQGVSGYSVPGDLESAMQMLNLYFTNPRKDADVWQSYISKAKAGLTRSKYDPAVIYQDTVQAVLNGYAPRAMPLTEEQLNAASLDKAYSFFKDRFADASNFTFTFTGNFTVNEIVPYIATYLGSLPASHNAETFKNLGLRPPAGQITKTVYKGTNDKATIQLIYNGSYDFNEANNIQLDGLEEILNIRLVDSLKEGNGIYSPNVQVSYVKNPEGRYKVTIGFLADANNVDKAVATMVGEINKIKQNGPVSKDVQLFIARDARNRQAQFKQNSFWEVSLNTTSQNQQDPDKLLTRIQELSQVTDQSIKDTANKYLGNNLIKAILMPEKK</sequence>
<reference evidence="9 10" key="1">
    <citation type="submission" date="2019-07" db="EMBL/GenBank/DDBJ databases">
        <authorList>
            <person name="Huq M.A."/>
        </authorList>
    </citation>
    <scope>NUCLEOTIDE SEQUENCE [LARGE SCALE GENOMIC DNA]</scope>
    <source>
        <strain evidence="9 10">MAH-19</strain>
    </source>
</reference>
<feature type="domain" description="Peptidase M16 C-terminal" evidence="8">
    <location>
        <begin position="707"/>
        <end position="877"/>
    </location>
</feature>
<dbReference type="AlphaFoldDB" id="A0A556MTM7"/>
<dbReference type="PANTHER" id="PTHR43690:SF34">
    <property type="entry name" value="ZINC PROTEASE PQQL-LIKE"/>
    <property type="match status" value="1"/>
</dbReference>
<evidence type="ECO:0000256" key="1">
    <source>
        <dbReference type="ARBA" id="ARBA00007261"/>
    </source>
</evidence>
<feature type="domain" description="Peptidase M16 N-terminal" evidence="7">
    <location>
        <begin position="74"/>
        <end position="188"/>
    </location>
</feature>
<dbReference type="RefSeq" id="WP_144246724.1">
    <property type="nucleotide sequence ID" value="NZ_VLPK01000001.1"/>
</dbReference>
<comment type="similarity">
    <text evidence="1">Belongs to the peptidase M16 family.</text>
</comment>